<reference evidence="1 2" key="1">
    <citation type="submission" date="2024-08" db="EMBL/GenBank/DDBJ databases">
        <authorList>
            <person name="Ishaq N."/>
        </authorList>
    </citation>
    <scope>NUCLEOTIDE SEQUENCE [LARGE SCALE GENOMIC DNA]</scope>
    <source>
        <strain evidence="1 2">DSM 18651</strain>
    </source>
</reference>
<sequence>MQFENINKYIEATSKHLGVEDERYGGGYRAIVAHRCWVDFLFDKLEGDDLDGIQVQLFFTENPLFPAAYGGTASEALENLDKKLGALYKFEPKDGPYRWRAIPRYSLKAQHDCEPGEEQTYYDVDWDDVVSDLRTSSRYFYEDSKENSGPREKRNLHALINYRYEGDFNHLQKL</sequence>
<evidence type="ECO:0000313" key="2">
    <source>
        <dbReference type="Proteomes" id="UP001569428"/>
    </source>
</evidence>
<comment type="caution">
    <text evidence="1">The sequence shown here is derived from an EMBL/GenBank/DDBJ whole genome shotgun (WGS) entry which is preliminary data.</text>
</comment>
<dbReference type="Proteomes" id="UP001569428">
    <property type="component" value="Unassembled WGS sequence"/>
</dbReference>
<protein>
    <submittedName>
        <fullName evidence="1">Uncharacterized protein</fullName>
    </submittedName>
</protein>
<organism evidence="1 2">
    <name type="scientific">Microbulbifer epialgicus</name>
    <dbReference type="NCBI Taxonomy" id="393907"/>
    <lineage>
        <taxon>Bacteria</taxon>
        <taxon>Pseudomonadati</taxon>
        <taxon>Pseudomonadota</taxon>
        <taxon>Gammaproteobacteria</taxon>
        <taxon>Cellvibrionales</taxon>
        <taxon>Microbulbiferaceae</taxon>
        <taxon>Microbulbifer</taxon>
    </lineage>
</organism>
<dbReference type="EMBL" id="JBGMEK010000001">
    <property type="protein sequence ID" value="MFA0809475.1"/>
    <property type="molecule type" value="Genomic_DNA"/>
</dbReference>
<dbReference type="RefSeq" id="WP_371837092.1">
    <property type="nucleotide sequence ID" value="NZ_JBGMEK010000001.1"/>
</dbReference>
<name>A0ABV4NV71_9GAMM</name>
<evidence type="ECO:0000313" key="1">
    <source>
        <dbReference type="EMBL" id="MFA0809475.1"/>
    </source>
</evidence>
<gene>
    <name evidence="1" type="ORF">ACCI49_00965</name>
</gene>
<accession>A0ABV4NV71</accession>
<proteinExistence type="predicted"/>
<keyword evidence="2" id="KW-1185">Reference proteome</keyword>